<dbReference type="GO" id="GO:0018576">
    <property type="term" value="F:catechol 1,2-dioxygenase activity"/>
    <property type="evidence" value="ECO:0007669"/>
    <property type="project" value="InterPro"/>
</dbReference>
<accession>A0A7C9RFA8</accession>
<dbReference type="EMBL" id="JAAMRR010000643">
    <property type="protein sequence ID" value="NGX95964.1"/>
    <property type="molecule type" value="Genomic_DNA"/>
</dbReference>
<evidence type="ECO:0000313" key="9">
    <source>
        <dbReference type="EMBL" id="NGX95964.1"/>
    </source>
</evidence>
<dbReference type="SUPFAM" id="SSF49482">
    <property type="entry name" value="Aromatic compound dioxygenase"/>
    <property type="match status" value="1"/>
</dbReference>
<evidence type="ECO:0000256" key="1">
    <source>
        <dbReference type="ARBA" id="ARBA00001965"/>
    </source>
</evidence>
<evidence type="ECO:0000259" key="7">
    <source>
        <dbReference type="Pfam" id="PF00775"/>
    </source>
</evidence>
<keyword evidence="5" id="KW-0560">Oxidoreductase</keyword>
<protein>
    <submittedName>
        <fullName evidence="9">Catechol 1,2-dioxygenase</fullName>
    </submittedName>
</protein>
<dbReference type="InterPro" id="IPR015889">
    <property type="entry name" value="Intradiol_dOase_core"/>
</dbReference>
<gene>
    <name evidence="9" type="ORF">G4V63_12260</name>
</gene>
<evidence type="ECO:0000256" key="4">
    <source>
        <dbReference type="ARBA" id="ARBA00022964"/>
    </source>
</evidence>
<proteinExistence type="inferred from homology"/>
<keyword evidence="4" id="KW-0223">Dioxygenase</keyword>
<dbReference type="Proteomes" id="UP000480266">
    <property type="component" value="Unassembled WGS sequence"/>
</dbReference>
<dbReference type="InterPro" id="IPR000627">
    <property type="entry name" value="Intradiol_dOase_C"/>
</dbReference>
<dbReference type="PANTHER" id="PTHR33711:SF7">
    <property type="entry name" value="INTRADIOL RING-CLEAVAGE DIOXYGENASES DOMAIN-CONTAINING PROTEIN-RELATED"/>
    <property type="match status" value="1"/>
</dbReference>
<evidence type="ECO:0000256" key="5">
    <source>
        <dbReference type="ARBA" id="ARBA00023002"/>
    </source>
</evidence>
<dbReference type="InterPro" id="IPR007535">
    <property type="entry name" value="Catechol_dOase_N"/>
</dbReference>
<comment type="similarity">
    <text evidence="2">Belongs to the intradiol ring-cleavage dioxygenase family.</text>
</comment>
<dbReference type="Pfam" id="PF00775">
    <property type="entry name" value="Dioxygenase_C"/>
    <property type="match status" value="1"/>
</dbReference>
<dbReference type="PANTHER" id="PTHR33711">
    <property type="entry name" value="DIOXYGENASE, PUTATIVE (AFU_ORTHOLOGUE AFUA_2G02910)-RELATED"/>
    <property type="match status" value="1"/>
</dbReference>
<evidence type="ECO:0000256" key="3">
    <source>
        <dbReference type="ARBA" id="ARBA00022723"/>
    </source>
</evidence>
<keyword evidence="6" id="KW-0408">Iron</keyword>
<feature type="domain" description="Catechol dioxygenase N-terminal" evidence="8">
    <location>
        <begin position="38"/>
        <end position="107"/>
    </location>
</feature>
<evidence type="ECO:0000259" key="8">
    <source>
        <dbReference type="Pfam" id="PF04444"/>
    </source>
</evidence>
<dbReference type="Pfam" id="PF04444">
    <property type="entry name" value="Dioxygenase_N"/>
    <property type="match status" value="1"/>
</dbReference>
<comment type="cofactor">
    <cofactor evidence="1">
        <name>Fe(3+)</name>
        <dbReference type="ChEBI" id="CHEBI:29034"/>
    </cofactor>
</comment>
<dbReference type="GO" id="GO:0009712">
    <property type="term" value="P:catechol-containing compound metabolic process"/>
    <property type="evidence" value="ECO:0007669"/>
    <property type="project" value="InterPro"/>
</dbReference>
<comment type="caution">
    <text evidence="9">The sequence shown here is derived from an EMBL/GenBank/DDBJ whole genome shotgun (WGS) entry which is preliminary data.</text>
</comment>
<dbReference type="AlphaFoldDB" id="A0A7C9RFA8"/>
<keyword evidence="3" id="KW-0479">Metal-binding</keyword>
<feature type="domain" description="Intradiol ring-cleavage dioxygenases" evidence="7">
    <location>
        <begin position="139"/>
        <end position="280"/>
    </location>
</feature>
<keyword evidence="10" id="KW-1185">Reference proteome</keyword>
<evidence type="ECO:0000313" key="10">
    <source>
        <dbReference type="Proteomes" id="UP000480266"/>
    </source>
</evidence>
<evidence type="ECO:0000256" key="2">
    <source>
        <dbReference type="ARBA" id="ARBA00007825"/>
    </source>
</evidence>
<reference evidence="9" key="1">
    <citation type="submission" date="2020-02" db="EMBL/GenBank/DDBJ databases">
        <title>Draft genome sequence of Candidatus Afipia apatlaquensis IBT-C3, a potential strain for decolorization of textile dyes.</title>
        <authorList>
            <person name="Sanchez-Reyes A."/>
            <person name="Breton-Deval L."/>
            <person name="Mangelson H."/>
            <person name="Sanchez-Flores A."/>
        </authorList>
    </citation>
    <scope>NUCLEOTIDE SEQUENCE [LARGE SCALE GENOMIC DNA]</scope>
    <source>
        <strain evidence="9">IBT-C3</strain>
    </source>
</reference>
<dbReference type="InterPro" id="IPR050770">
    <property type="entry name" value="Intradiol_RC_Dioxygenase"/>
</dbReference>
<dbReference type="Gene3D" id="2.60.130.10">
    <property type="entry name" value="Aromatic compound dioxygenase"/>
    <property type="match status" value="1"/>
</dbReference>
<sequence length="313" mass="34080">MVGSSVPKQDRNAEKGGIIETQEDVTPVVLAAMAGASNHRLREVAESFVRHMHAFAREVNLTESEYDIGIDFLNRIGQATNDHHNEGILLADAIGFSTLVCLLNNGNAGATETASALLGPFWRMNSPRTPNGGSIVRSPTPGPDLVVSCVVVDTNGEPIEGVEVDVWQSSPVGLYENQDDTQADMNLRGKFTTDAKGCFSFRSVKPAGYPVPTDGPVGDMLRAQRRHPYRPAHIHFLGFKPCFKTLITQVFVDDDEHLESDVVFGVTRALIGDYRRHDAGTPPAGDVAPPWYTLDYKFVMEAGEAKLPVPPIK</sequence>
<evidence type="ECO:0000256" key="6">
    <source>
        <dbReference type="ARBA" id="ARBA00023004"/>
    </source>
</evidence>
<dbReference type="GO" id="GO:0008199">
    <property type="term" value="F:ferric iron binding"/>
    <property type="evidence" value="ECO:0007669"/>
    <property type="project" value="InterPro"/>
</dbReference>
<name>A0A7C9RFA8_9BRAD</name>
<organism evidence="9 10">
    <name type="scientific">Candidatus Afipia apatlaquensis</name>
    <dbReference type="NCBI Taxonomy" id="2712852"/>
    <lineage>
        <taxon>Bacteria</taxon>
        <taxon>Pseudomonadati</taxon>
        <taxon>Pseudomonadota</taxon>
        <taxon>Alphaproteobacteria</taxon>
        <taxon>Hyphomicrobiales</taxon>
        <taxon>Nitrobacteraceae</taxon>
        <taxon>Afipia</taxon>
    </lineage>
</organism>